<dbReference type="InterPro" id="IPR000719">
    <property type="entry name" value="Prot_kinase_dom"/>
</dbReference>
<accession>A0A397RZR2</accession>
<evidence type="ECO:0000313" key="3">
    <source>
        <dbReference type="Proteomes" id="UP000265703"/>
    </source>
</evidence>
<evidence type="ECO:0000259" key="1">
    <source>
        <dbReference type="PROSITE" id="PS50011"/>
    </source>
</evidence>
<feature type="non-terminal residue" evidence="2">
    <location>
        <position position="142"/>
    </location>
</feature>
<dbReference type="InterPro" id="IPR011009">
    <property type="entry name" value="Kinase-like_dom_sf"/>
</dbReference>
<feature type="domain" description="Protein kinase" evidence="1">
    <location>
        <begin position="1"/>
        <end position="92"/>
    </location>
</feature>
<dbReference type="GO" id="GO:0005524">
    <property type="term" value="F:ATP binding"/>
    <property type="evidence" value="ECO:0007669"/>
    <property type="project" value="InterPro"/>
</dbReference>
<dbReference type="InterPro" id="IPR053215">
    <property type="entry name" value="TKL_Ser/Thr_kinase"/>
</dbReference>
<evidence type="ECO:0000313" key="2">
    <source>
        <dbReference type="EMBL" id="RIA78772.1"/>
    </source>
</evidence>
<feature type="non-terminal residue" evidence="2">
    <location>
        <position position="1"/>
    </location>
</feature>
<comment type="caution">
    <text evidence="2">The sequence shown here is derived from an EMBL/GenBank/DDBJ whole genome shotgun (WGS) entry which is preliminary data.</text>
</comment>
<dbReference type="PANTHER" id="PTHR45756">
    <property type="entry name" value="PALMITOYLTRANSFERASE"/>
    <property type="match status" value="1"/>
</dbReference>
<dbReference type="Gene3D" id="1.10.510.10">
    <property type="entry name" value="Transferase(Phosphotransferase) domain 1"/>
    <property type="match status" value="1"/>
</dbReference>
<reference evidence="2 3" key="1">
    <citation type="submission" date="2018-06" db="EMBL/GenBank/DDBJ databases">
        <title>Comparative genomics reveals the genomic features of Rhizophagus irregularis, R. cerebriforme, R. diaphanum and Gigaspora rosea, and their symbiotic lifestyle signature.</title>
        <authorList>
            <person name="Morin E."/>
            <person name="San Clemente H."/>
            <person name="Chen E.C.H."/>
            <person name="De La Providencia I."/>
            <person name="Hainaut M."/>
            <person name="Kuo A."/>
            <person name="Kohler A."/>
            <person name="Murat C."/>
            <person name="Tang N."/>
            <person name="Roy S."/>
            <person name="Loubradou J."/>
            <person name="Henrissat B."/>
            <person name="Grigoriev I.V."/>
            <person name="Corradi N."/>
            <person name="Roux C."/>
            <person name="Martin F.M."/>
        </authorList>
    </citation>
    <scope>NUCLEOTIDE SEQUENCE [LARGE SCALE GENOMIC DNA]</scope>
    <source>
        <strain evidence="2 3">DAOM 227022</strain>
    </source>
</reference>
<protein>
    <submittedName>
        <fullName evidence="2">Kinase-like domain-containing protein</fullName>
    </submittedName>
</protein>
<dbReference type="Proteomes" id="UP000265703">
    <property type="component" value="Unassembled WGS sequence"/>
</dbReference>
<proteinExistence type="predicted"/>
<keyword evidence="3" id="KW-1185">Reference proteome</keyword>
<dbReference type="EMBL" id="QKYT01002107">
    <property type="protein sequence ID" value="RIA78772.1"/>
    <property type="molecule type" value="Genomic_DNA"/>
</dbReference>
<keyword evidence="2" id="KW-0418">Kinase</keyword>
<sequence length="142" mass="16664">IPYVAPEVLRGGSYTQAADIYSFGMIMYFIVTGKQPFENLAHDQYLALNICNGIRPEISEPEAPKWYIDLMKKCLDSNPTNRPNVEELSTFFDNCTSTKNQKNIEYHISFLKIEYQQFIQKLFINLEYLIHLRKIFQNMIIL</sequence>
<dbReference type="PANTHER" id="PTHR45756:SF1">
    <property type="entry name" value="PROTEIN KINASE DOMAIN CONTAINING PROTEIN"/>
    <property type="match status" value="1"/>
</dbReference>
<organism evidence="2 3">
    <name type="scientific">Glomus cerebriforme</name>
    <dbReference type="NCBI Taxonomy" id="658196"/>
    <lineage>
        <taxon>Eukaryota</taxon>
        <taxon>Fungi</taxon>
        <taxon>Fungi incertae sedis</taxon>
        <taxon>Mucoromycota</taxon>
        <taxon>Glomeromycotina</taxon>
        <taxon>Glomeromycetes</taxon>
        <taxon>Glomerales</taxon>
        <taxon>Glomeraceae</taxon>
        <taxon>Glomus</taxon>
    </lineage>
</organism>
<dbReference type="Pfam" id="PF07714">
    <property type="entry name" value="PK_Tyr_Ser-Thr"/>
    <property type="match status" value="1"/>
</dbReference>
<dbReference type="PROSITE" id="PS50011">
    <property type="entry name" value="PROTEIN_KINASE_DOM"/>
    <property type="match status" value="1"/>
</dbReference>
<dbReference type="InterPro" id="IPR001245">
    <property type="entry name" value="Ser-Thr/Tyr_kinase_cat_dom"/>
</dbReference>
<dbReference type="OrthoDB" id="248923at2759"/>
<dbReference type="SUPFAM" id="SSF56112">
    <property type="entry name" value="Protein kinase-like (PK-like)"/>
    <property type="match status" value="1"/>
</dbReference>
<gene>
    <name evidence="2" type="ORF">C1645_795419</name>
</gene>
<name>A0A397RZR2_9GLOM</name>
<keyword evidence="2" id="KW-0808">Transferase</keyword>
<dbReference type="AlphaFoldDB" id="A0A397RZR2"/>
<dbReference type="GO" id="GO:0004672">
    <property type="term" value="F:protein kinase activity"/>
    <property type="evidence" value="ECO:0007669"/>
    <property type="project" value="InterPro"/>
</dbReference>